<proteinExistence type="predicted"/>
<keyword evidence="2" id="KW-1185">Reference proteome</keyword>
<dbReference type="AlphaFoldDB" id="A0A371E9M5"/>
<evidence type="ECO:0000313" key="1">
    <source>
        <dbReference type="EMBL" id="RDX62717.1"/>
    </source>
</evidence>
<sequence>MRLEYVLGLRISFLHTMMSMRRVMTLAGGMCFPAEDSPAPEAFGWSSTVELEPNLLSPLGPSFSFSSSIGSPPFTGNLNSSPPSPASKPPSI</sequence>
<protein>
    <submittedName>
        <fullName evidence="1">Uncharacterized protein</fullName>
    </submittedName>
</protein>
<reference evidence="1" key="1">
    <citation type="submission" date="2018-05" db="EMBL/GenBank/DDBJ databases">
        <title>Draft genome of Mucuna pruriens seed.</title>
        <authorList>
            <person name="Nnadi N.E."/>
            <person name="Vos R."/>
            <person name="Hasami M.H."/>
            <person name="Devisetty U.K."/>
            <person name="Aguiy J.C."/>
        </authorList>
    </citation>
    <scope>NUCLEOTIDE SEQUENCE [LARGE SCALE GENOMIC DNA]</scope>
    <source>
        <strain evidence="1">JCA_2017</strain>
    </source>
</reference>
<name>A0A371E9M5_MUCPR</name>
<dbReference type="Proteomes" id="UP000257109">
    <property type="component" value="Unassembled WGS sequence"/>
</dbReference>
<organism evidence="1 2">
    <name type="scientific">Mucuna pruriens</name>
    <name type="common">Velvet bean</name>
    <name type="synonym">Dolichos pruriens</name>
    <dbReference type="NCBI Taxonomy" id="157652"/>
    <lineage>
        <taxon>Eukaryota</taxon>
        <taxon>Viridiplantae</taxon>
        <taxon>Streptophyta</taxon>
        <taxon>Embryophyta</taxon>
        <taxon>Tracheophyta</taxon>
        <taxon>Spermatophyta</taxon>
        <taxon>Magnoliopsida</taxon>
        <taxon>eudicotyledons</taxon>
        <taxon>Gunneridae</taxon>
        <taxon>Pentapetalae</taxon>
        <taxon>rosids</taxon>
        <taxon>fabids</taxon>
        <taxon>Fabales</taxon>
        <taxon>Fabaceae</taxon>
        <taxon>Papilionoideae</taxon>
        <taxon>50 kb inversion clade</taxon>
        <taxon>NPAAA clade</taxon>
        <taxon>indigoferoid/millettioid clade</taxon>
        <taxon>Phaseoleae</taxon>
        <taxon>Mucuna</taxon>
    </lineage>
</organism>
<feature type="non-terminal residue" evidence="1">
    <location>
        <position position="1"/>
    </location>
</feature>
<gene>
    <name evidence="1" type="ORF">CR513_58918</name>
</gene>
<comment type="caution">
    <text evidence="1">The sequence shown here is derived from an EMBL/GenBank/DDBJ whole genome shotgun (WGS) entry which is preliminary data.</text>
</comment>
<evidence type="ECO:0000313" key="2">
    <source>
        <dbReference type="Proteomes" id="UP000257109"/>
    </source>
</evidence>
<dbReference type="EMBL" id="QJKJ01015318">
    <property type="protein sequence ID" value="RDX62717.1"/>
    <property type="molecule type" value="Genomic_DNA"/>
</dbReference>
<accession>A0A371E9M5</accession>